<reference evidence="5 6" key="1">
    <citation type="submission" date="2019-02" db="EMBL/GenBank/DDBJ databases">
        <title>Deep-cultivation of Planctomycetes and their phenomic and genomic characterization uncovers novel biology.</title>
        <authorList>
            <person name="Wiegand S."/>
            <person name="Jogler M."/>
            <person name="Boedeker C."/>
            <person name="Pinto D."/>
            <person name="Vollmers J."/>
            <person name="Rivas-Marin E."/>
            <person name="Kohn T."/>
            <person name="Peeters S.H."/>
            <person name="Heuer A."/>
            <person name="Rast P."/>
            <person name="Oberbeckmann S."/>
            <person name="Bunk B."/>
            <person name="Jeske O."/>
            <person name="Meyerdierks A."/>
            <person name="Storesund J.E."/>
            <person name="Kallscheuer N."/>
            <person name="Luecker S."/>
            <person name="Lage O.M."/>
            <person name="Pohl T."/>
            <person name="Merkel B.J."/>
            <person name="Hornburger P."/>
            <person name="Mueller R.-W."/>
            <person name="Bruemmer F."/>
            <person name="Labrenz M."/>
            <person name="Spormann A.M."/>
            <person name="Op den Camp H."/>
            <person name="Overmann J."/>
            <person name="Amann R."/>
            <person name="Jetten M.S.M."/>
            <person name="Mascher T."/>
            <person name="Medema M.H."/>
            <person name="Devos D.P."/>
            <person name="Kaster A.-K."/>
            <person name="Ovreas L."/>
            <person name="Rohde M."/>
            <person name="Galperin M.Y."/>
            <person name="Jogler C."/>
        </authorList>
    </citation>
    <scope>NUCLEOTIDE SEQUENCE [LARGE SCALE GENOMIC DNA]</scope>
    <source>
        <strain evidence="5 6">ETA_A1</strain>
    </source>
</reference>
<dbReference type="Proteomes" id="UP000319576">
    <property type="component" value="Chromosome"/>
</dbReference>
<evidence type="ECO:0000313" key="6">
    <source>
        <dbReference type="Proteomes" id="UP000319576"/>
    </source>
</evidence>
<dbReference type="Pfam" id="PF01593">
    <property type="entry name" value="Amino_oxidase"/>
    <property type="match status" value="1"/>
</dbReference>
<protein>
    <submittedName>
        <fullName evidence="5">Protoporphyrinogen oxidase</fullName>
    </submittedName>
</protein>
<dbReference type="PANTHER" id="PTHR42841">
    <property type="entry name" value="AMINE OXIDASE"/>
    <property type="match status" value="1"/>
</dbReference>
<dbReference type="SUPFAM" id="SSF51905">
    <property type="entry name" value="FAD/NAD(P)-binding domain"/>
    <property type="match status" value="1"/>
</dbReference>
<dbReference type="KEGG" id="uli:ETAA1_35060"/>
<feature type="binding site" evidence="3">
    <location>
        <begin position="34"/>
        <end position="35"/>
    </location>
    <ligand>
        <name>FAD</name>
        <dbReference type="ChEBI" id="CHEBI:57692"/>
    </ligand>
</feature>
<organism evidence="5 6">
    <name type="scientific">Urbifossiella limnaea</name>
    <dbReference type="NCBI Taxonomy" id="2528023"/>
    <lineage>
        <taxon>Bacteria</taxon>
        <taxon>Pseudomonadati</taxon>
        <taxon>Planctomycetota</taxon>
        <taxon>Planctomycetia</taxon>
        <taxon>Gemmatales</taxon>
        <taxon>Gemmataceae</taxon>
        <taxon>Urbifossiella</taxon>
    </lineage>
</organism>
<dbReference type="InterPro" id="IPR036188">
    <property type="entry name" value="FAD/NAD-bd_sf"/>
</dbReference>
<dbReference type="InterPro" id="IPR002937">
    <property type="entry name" value="Amino_oxidase"/>
</dbReference>
<evidence type="ECO:0000259" key="4">
    <source>
        <dbReference type="Pfam" id="PF01593"/>
    </source>
</evidence>
<dbReference type="InterPro" id="IPR001613">
    <property type="entry name" value="Flavin_amine_oxidase"/>
</dbReference>
<evidence type="ECO:0000313" key="5">
    <source>
        <dbReference type="EMBL" id="QDU21539.1"/>
    </source>
</evidence>
<comment type="cofactor">
    <cofactor evidence="1">
        <name>FAD</name>
        <dbReference type="ChEBI" id="CHEBI:57692"/>
    </cofactor>
</comment>
<dbReference type="Gene3D" id="3.50.50.60">
    <property type="entry name" value="FAD/NAD(P)-binding domain"/>
    <property type="match status" value="1"/>
</dbReference>
<feature type="domain" description="Amine oxidase" evidence="4">
    <location>
        <begin position="14"/>
        <end position="412"/>
    </location>
</feature>
<feature type="binding site" evidence="3">
    <location>
        <position position="225"/>
    </location>
    <ligand>
        <name>FAD</name>
        <dbReference type="ChEBI" id="CHEBI:57692"/>
    </ligand>
</feature>
<evidence type="ECO:0000256" key="1">
    <source>
        <dbReference type="ARBA" id="ARBA00001974"/>
    </source>
</evidence>
<dbReference type="RefSeq" id="WP_202920186.1">
    <property type="nucleotide sequence ID" value="NZ_CP036273.1"/>
</dbReference>
<keyword evidence="2" id="KW-0560">Oxidoreductase</keyword>
<dbReference type="EMBL" id="CP036273">
    <property type="protein sequence ID" value="QDU21539.1"/>
    <property type="molecule type" value="Genomic_DNA"/>
</dbReference>
<sequence length="421" mass="45023">MIEEPDVLIVGAGLAGLCCGKRLAECGVSFRILEASDGVGGRVRTDTADGFRLDRGFQLYLTAYPEGRRVLDLAALDLKPFTRGALVWVGGRFRRVADPRTEPSAALSLFNPVGSAADKLRLVKLYWNLSRGRLDAQTTKDERLTLDLLRDTAGFSPKMIDRLFRPFFGGVALDAGLTTSSRFFRFVFRTFAEGPGAVPAAGMQAIPDQLAAGLPVGLVRLGAAVRQLGHREVTLADGETLRGRAVVVATEGPAAARLLGDEVPDPGSNGSTTLWYAADRPPVSEPILMLDGEGRGPVNSVVVMSNAAPGYAPLGEALMAAAVVGVPADDDAALDRRAREQLRAWYGSAVDGWRLLRVDRIAHALPDQTAGKLDPWQRPVRLRPGLYVCGDHRDNGSIDGAMTSGFRAAQAAMEDLHAELT</sequence>
<accession>A0A517XVL9</accession>
<proteinExistence type="predicted"/>
<dbReference type="PRINTS" id="PR00757">
    <property type="entry name" value="AMINEOXDASEF"/>
</dbReference>
<dbReference type="AlphaFoldDB" id="A0A517XVL9"/>
<gene>
    <name evidence="5" type="ORF">ETAA1_35060</name>
</gene>
<dbReference type="GO" id="GO:0016491">
    <property type="term" value="F:oxidoreductase activity"/>
    <property type="evidence" value="ECO:0007669"/>
    <property type="project" value="UniProtKB-KW"/>
</dbReference>
<keyword evidence="6" id="KW-1185">Reference proteome</keyword>
<evidence type="ECO:0000256" key="2">
    <source>
        <dbReference type="ARBA" id="ARBA00023002"/>
    </source>
</evidence>
<evidence type="ECO:0000256" key="3">
    <source>
        <dbReference type="PIRSR" id="PIRSR601613-1"/>
    </source>
</evidence>
<name>A0A517XVL9_9BACT</name>